<organism evidence="1">
    <name type="scientific">Anguilla anguilla</name>
    <name type="common">European freshwater eel</name>
    <name type="synonym">Muraena anguilla</name>
    <dbReference type="NCBI Taxonomy" id="7936"/>
    <lineage>
        <taxon>Eukaryota</taxon>
        <taxon>Metazoa</taxon>
        <taxon>Chordata</taxon>
        <taxon>Craniata</taxon>
        <taxon>Vertebrata</taxon>
        <taxon>Euteleostomi</taxon>
        <taxon>Actinopterygii</taxon>
        <taxon>Neopterygii</taxon>
        <taxon>Teleostei</taxon>
        <taxon>Anguilliformes</taxon>
        <taxon>Anguillidae</taxon>
        <taxon>Anguilla</taxon>
    </lineage>
</organism>
<name>A0A0E9W0D4_ANGAN</name>
<protein>
    <submittedName>
        <fullName evidence="1">Uncharacterized protein</fullName>
    </submittedName>
</protein>
<reference evidence="1" key="2">
    <citation type="journal article" date="2015" name="Fish Shellfish Immunol.">
        <title>Early steps in the European eel (Anguilla anguilla)-Vibrio vulnificus interaction in the gills: Role of the RtxA13 toxin.</title>
        <authorList>
            <person name="Callol A."/>
            <person name="Pajuelo D."/>
            <person name="Ebbesson L."/>
            <person name="Teles M."/>
            <person name="MacKenzie S."/>
            <person name="Amaro C."/>
        </authorList>
    </citation>
    <scope>NUCLEOTIDE SEQUENCE</scope>
</reference>
<sequence length="33" mass="3826">MGKMLRLLCHSYSARLNTEPIIQHTSLQLPLLF</sequence>
<accession>A0A0E9W0D4</accession>
<dbReference type="EMBL" id="GBXM01024806">
    <property type="protein sequence ID" value="JAH83771.1"/>
    <property type="molecule type" value="Transcribed_RNA"/>
</dbReference>
<evidence type="ECO:0000313" key="1">
    <source>
        <dbReference type="EMBL" id="JAH83771.1"/>
    </source>
</evidence>
<dbReference type="AlphaFoldDB" id="A0A0E9W0D4"/>
<reference evidence="1" key="1">
    <citation type="submission" date="2014-11" db="EMBL/GenBank/DDBJ databases">
        <authorList>
            <person name="Amaro Gonzalez C."/>
        </authorList>
    </citation>
    <scope>NUCLEOTIDE SEQUENCE</scope>
</reference>
<proteinExistence type="predicted"/>